<dbReference type="SUPFAM" id="SSF53850">
    <property type="entry name" value="Periplasmic binding protein-like II"/>
    <property type="match status" value="1"/>
</dbReference>
<evidence type="ECO:0000256" key="2">
    <source>
        <dbReference type="ARBA" id="ARBA00022448"/>
    </source>
</evidence>
<keyword evidence="3 10" id="KW-0812">Transmembrane</keyword>
<dbReference type="SUPFAM" id="SSF81324">
    <property type="entry name" value="Voltage-gated potassium channels"/>
    <property type="match status" value="1"/>
</dbReference>
<keyword evidence="8" id="KW-0325">Glycoprotein</keyword>
<reference evidence="13 14" key="1">
    <citation type="submission" date="2020-08" db="EMBL/GenBank/DDBJ databases">
        <authorList>
            <person name="Liu G."/>
            <person name="Sun C."/>
        </authorList>
    </citation>
    <scope>NUCLEOTIDE SEQUENCE [LARGE SCALE GENOMIC DNA]</scope>
    <source>
        <strain evidence="13 14">OT19</strain>
    </source>
</reference>
<keyword evidence="9" id="KW-0407">Ion channel</keyword>
<evidence type="ECO:0000259" key="11">
    <source>
        <dbReference type="SMART" id="SM00062"/>
    </source>
</evidence>
<comment type="subcellular location">
    <subcellularLocation>
        <location evidence="1">Membrane</location>
        <topology evidence="1">Multi-pass membrane protein</topology>
    </subcellularLocation>
</comment>
<evidence type="ECO:0000259" key="12">
    <source>
        <dbReference type="SMART" id="SM00079"/>
    </source>
</evidence>
<dbReference type="SMART" id="SM00062">
    <property type="entry name" value="PBPb"/>
    <property type="match status" value="1"/>
</dbReference>
<dbReference type="InterPro" id="IPR001638">
    <property type="entry name" value="Solute-binding_3/MltF_N"/>
</dbReference>
<accession>A0A7G6VUA5</accession>
<evidence type="ECO:0000256" key="10">
    <source>
        <dbReference type="SAM" id="Phobius"/>
    </source>
</evidence>
<dbReference type="InterPro" id="IPR001320">
    <property type="entry name" value="Iontro_rcpt_C"/>
</dbReference>
<dbReference type="RefSeq" id="WP_185884437.1">
    <property type="nucleotide sequence ID" value="NZ_CP060052.1"/>
</dbReference>
<name>A0A7G6VUA5_9SPHN</name>
<organism evidence="13 14">
    <name type="scientific">Croceicoccus marinus</name>
    <dbReference type="NCBI Taxonomy" id="450378"/>
    <lineage>
        <taxon>Bacteria</taxon>
        <taxon>Pseudomonadati</taxon>
        <taxon>Pseudomonadota</taxon>
        <taxon>Alphaproteobacteria</taxon>
        <taxon>Sphingomonadales</taxon>
        <taxon>Erythrobacteraceae</taxon>
        <taxon>Croceicoccus</taxon>
    </lineage>
</organism>
<dbReference type="Pfam" id="PF00060">
    <property type="entry name" value="Lig_chan"/>
    <property type="match status" value="1"/>
</dbReference>
<evidence type="ECO:0000313" key="13">
    <source>
        <dbReference type="EMBL" id="QNE05320.1"/>
    </source>
</evidence>
<dbReference type="GO" id="GO:0015276">
    <property type="term" value="F:ligand-gated monoatomic ion channel activity"/>
    <property type="evidence" value="ECO:0007669"/>
    <property type="project" value="InterPro"/>
</dbReference>
<feature type="domain" description="Ionotropic glutamate receptor C-terminal" evidence="12">
    <location>
        <begin position="74"/>
        <end position="394"/>
    </location>
</feature>
<dbReference type="GO" id="GO:0016020">
    <property type="term" value="C:membrane"/>
    <property type="evidence" value="ECO:0007669"/>
    <property type="project" value="UniProtKB-SubCell"/>
</dbReference>
<keyword evidence="7" id="KW-0675">Receptor</keyword>
<keyword evidence="6 10" id="KW-0472">Membrane</keyword>
<evidence type="ECO:0000256" key="6">
    <source>
        <dbReference type="ARBA" id="ARBA00023136"/>
    </source>
</evidence>
<keyword evidence="4 10" id="KW-1133">Transmembrane helix</keyword>
<dbReference type="Proteomes" id="UP000515297">
    <property type="component" value="Chromosome"/>
</dbReference>
<keyword evidence="2" id="KW-0813">Transport</keyword>
<gene>
    <name evidence="13" type="ORF">H4O24_00975</name>
</gene>
<sequence length="403" mass="43237">MAARLRTGNRPLSAARLRGGFHFPSRTAMLARMTMKRPLARLLAALAMCSLFGAPAARAQDSAAAAPTTSEGGTMVIATRVAPPFAMKGPDGEWDGLAIDLWRDVAEESGYDYRFVEAELTDMIGGLESGEYDASVGALTITADREQQVDFTHPFYSTGFGIAVPESGPNWLSLLGNFFSISFLMGLLPLIAVLGFVGLLFWLAERRHNDEEFPRDVRGLGSGFWFSAVTMTTVGYGDKAPRSPAGKIVALVWMFTALIITSTFTGMLASSLTAGRLGGDVAGPSDLTDRRVGVIGGSAAEQWLAEKGVAADVSFTELSEGMAAVSEGEIDAFVHDDPLLRYARAQGMAEDVRLLQGTYGRQEYGIALPPQSRLREGINRSLLDYVESDDWQADLTRALGSDG</sequence>
<proteinExistence type="predicted"/>
<feature type="transmembrane region" description="Helical" evidence="10">
    <location>
        <begin position="178"/>
        <end position="204"/>
    </location>
</feature>
<dbReference type="InterPro" id="IPR015683">
    <property type="entry name" value="Ionotropic_Glu_rcpt"/>
</dbReference>
<dbReference type="PANTHER" id="PTHR18966">
    <property type="entry name" value="IONOTROPIC GLUTAMATE RECEPTOR"/>
    <property type="match status" value="1"/>
</dbReference>
<feature type="domain" description="Solute-binding protein family 3/N-terminal" evidence="11">
    <location>
        <begin position="74"/>
        <end position="402"/>
    </location>
</feature>
<feature type="transmembrane region" description="Helical" evidence="10">
    <location>
        <begin position="248"/>
        <end position="269"/>
    </location>
</feature>
<evidence type="ECO:0000256" key="8">
    <source>
        <dbReference type="ARBA" id="ARBA00023180"/>
    </source>
</evidence>
<evidence type="ECO:0000256" key="1">
    <source>
        <dbReference type="ARBA" id="ARBA00004141"/>
    </source>
</evidence>
<evidence type="ECO:0000256" key="4">
    <source>
        <dbReference type="ARBA" id="ARBA00022989"/>
    </source>
</evidence>
<evidence type="ECO:0000256" key="9">
    <source>
        <dbReference type="ARBA" id="ARBA00023303"/>
    </source>
</evidence>
<dbReference type="Gene3D" id="1.10.287.70">
    <property type="match status" value="1"/>
</dbReference>
<keyword evidence="5" id="KW-0406">Ion transport</keyword>
<protein>
    <submittedName>
        <fullName evidence="13">Transporter substrate-binding domain-containing protein</fullName>
    </submittedName>
</protein>
<evidence type="ECO:0000256" key="5">
    <source>
        <dbReference type="ARBA" id="ARBA00023065"/>
    </source>
</evidence>
<evidence type="ECO:0000256" key="7">
    <source>
        <dbReference type="ARBA" id="ARBA00023170"/>
    </source>
</evidence>
<dbReference type="Pfam" id="PF00497">
    <property type="entry name" value="SBP_bac_3"/>
    <property type="match status" value="1"/>
</dbReference>
<dbReference type="EMBL" id="CP060052">
    <property type="protein sequence ID" value="QNE05320.1"/>
    <property type="molecule type" value="Genomic_DNA"/>
</dbReference>
<evidence type="ECO:0000313" key="14">
    <source>
        <dbReference type="Proteomes" id="UP000515297"/>
    </source>
</evidence>
<dbReference type="SMART" id="SM00079">
    <property type="entry name" value="PBPe"/>
    <property type="match status" value="1"/>
</dbReference>
<dbReference type="Gene3D" id="3.40.190.10">
    <property type="entry name" value="Periplasmic binding protein-like II"/>
    <property type="match status" value="3"/>
</dbReference>
<evidence type="ECO:0000256" key="3">
    <source>
        <dbReference type="ARBA" id="ARBA00022692"/>
    </source>
</evidence>
<dbReference type="AlphaFoldDB" id="A0A7G6VUA5"/>